<dbReference type="PROSITE" id="PS51704">
    <property type="entry name" value="GP_PDE"/>
    <property type="match status" value="1"/>
</dbReference>
<gene>
    <name evidence="3" type="ORF">ZT1E4_G4720</name>
</gene>
<evidence type="ECO:0000313" key="3">
    <source>
        <dbReference type="EMBL" id="SMR50502.1"/>
    </source>
</evidence>
<dbReference type="PANTHER" id="PTHR43805:SF1">
    <property type="entry name" value="GP-PDE DOMAIN-CONTAINING PROTEIN"/>
    <property type="match status" value="1"/>
</dbReference>
<sequence length="462" mass="51460">MLTAFKSQRRIVQKSFQFRDQKFGDRMARGRTAAYKDNGGRTSSPSILYVPACIFCSMLALSLILSHVLSAAIAARLPYDVHKIIDAFRHPHDDLIILCAHRGSRWNGTTENSRDAYFRATQNGIECIETDIRMSADGHIVMLHDAGLGRTTDVGEYTGQTAYNPFTGQGYNPLLRKSNYSGFVENLHLRDEGGRVHIETVPLVTDLVQSIHDTGANVVLQLDFKEKDAVAPTYYALKSMTNAAGVPANEWCIYKTQAVWWKTPEDFEAEAWVQDAFANNISLTLLPVYQPADSWSWDIAASVKAFQRTNYSISSEFEKKSQGGPLQEGQDAVLDGRAEGNVSFDTFGCFFAIGDLVQPISTAFYDTANFSLPADERVNGSVFQYSENHAPVLLDIFAGNATSDGRDHRSDFDWILQQGNTWVIADTADLWHARLQAEGKRNLTRMLADGKSLPEPGRGWYV</sequence>
<dbReference type="InterPro" id="IPR030395">
    <property type="entry name" value="GP_PDE_dom"/>
</dbReference>
<dbReference type="Pfam" id="PF03009">
    <property type="entry name" value="GDPD"/>
    <property type="match status" value="1"/>
</dbReference>
<keyword evidence="1" id="KW-1133">Transmembrane helix</keyword>
<dbReference type="Proteomes" id="UP000245764">
    <property type="component" value="Chromosome 4"/>
</dbReference>
<organism evidence="3 4">
    <name type="scientific">Zymoseptoria tritici ST99CH_1E4</name>
    <dbReference type="NCBI Taxonomy" id="1276532"/>
    <lineage>
        <taxon>Eukaryota</taxon>
        <taxon>Fungi</taxon>
        <taxon>Dikarya</taxon>
        <taxon>Ascomycota</taxon>
        <taxon>Pezizomycotina</taxon>
        <taxon>Dothideomycetes</taxon>
        <taxon>Dothideomycetidae</taxon>
        <taxon>Mycosphaerellales</taxon>
        <taxon>Mycosphaerellaceae</taxon>
        <taxon>Zymoseptoria</taxon>
    </lineage>
</organism>
<accession>A0A2H1GAB1</accession>
<reference evidence="4" key="1">
    <citation type="submission" date="2017-05" db="EMBL/GenBank/DDBJ databases">
        <authorList>
            <person name="Song R."/>
            <person name="Chenine A.L."/>
            <person name="Ruprecht R.M."/>
        </authorList>
    </citation>
    <scope>NUCLEOTIDE SEQUENCE [LARGE SCALE GENOMIC DNA]</scope>
</reference>
<dbReference type="InterPro" id="IPR017946">
    <property type="entry name" value="PLC-like_Pdiesterase_TIM-brl"/>
</dbReference>
<dbReference type="GO" id="GO:0006629">
    <property type="term" value="P:lipid metabolic process"/>
    <property type="evidence" value="ECO:0007669"/>
    <property type="project" value="InterPro"/>
</dbReference>
<feature type="transmembrane region" description="Helical" evidence="1">
    <location>
        <begin position="46"/>
        <end position="69"/>
    </location>
</feature>
<dbReference type="Gene3D" id="3.20.20.190">
    <property type="entry name" value="Phosphatidylinositol (PI) phosphodiesterase"/>
    <property type="match status" value="1"/>
</dbReference>
<feature type="domain" description="GP-PDE" evidence="2">
    <location>
        <begin position="96"/>
        <end position="371"/>
    </location>
</feature>
<dbReference type="AlphaFoldDB" id="A0A2H1GAB1"/>
<evidence type="ECO:0000256" key="1">
    <source>
        <dbReference type="SAM" id="Phobius"/>
    </source>
</evidence>
<dbReference type="SUPFAM" id="SSF51695">
    <property type="entry name" value="PLC-like phosphodiesterases"/>
    <property type="match status" value="1"/>
</dbReference>
<keyword evidence="1" id="KW-0812">Transmembrane</keyword>
<keyword evidence="1" id="KW-0472">Membrane</keyword>
<dbReference type="GO" id="GO:0008081">
    <property type="term" value="F:phosphoric diester hydrolase activity"/>
    <property type="evidence" value="ECO:0007669"/>
    <property type="project" value="InterPro"/>
</dbReference>
<proteinExistence type="predicted"/>
<evidence type="ECO:0000313" key="4">
    <source>
        <dbReference type="Proteomes" id="UP000245764"/>
    </source>
</evidence>
<evidence type="ECO:0000259" key="2">
    <source>
        <dbReference type="PROSITE" id="PS51704"/>
    </source>
</evidence>
<dbReference type="PANTHER" id="PTHR43805">
    <property type="entry name" value="GLYCEROPHOSPHORYL DIESTER PHOSPHODIESTERASE"/>
    <property type="match status" value="1"/>
</dbReference>
<dbReference type="EMBL" id="LT854256">
    <property type="protein sequence ID" value="SMR50502.1"/>
    <property type="molecule type" value="Genomic_DNA"/>
</dbReference>
<protein>
    <recommendedName>
        <fullName evidence="2">GP-PDE domain-containing protein</fullName>
    </recommendedName>
</protein>
<name>A0A2H1GAB1_ZYMTR</name>